<comment type="subcellular location">
    <subcellularLocation>
        <location evidence="6">Cell inner membrane</location>
        <topology evidence="6">Multi-pass membrane protein</topology>
    </subcellularLocation>
    <subcellularLocation>
        <location evidence="1">Cell membrane</location>
        <topology evidence="1">Multi-pass membrane protein</topology>
    </subcellularLocation>
</comment>
<dbReference type="Proteomes" id="UP001565243">
    <property type="component" value="Unassembled WGS sequence"/>
</dbReference>
<comment type="function">
    <text evidence="6">Involved in copper resistance.</text>
</comment>
<keyword evidence="6" id="KW-0186">Copper</keyword>
<keyword evidence="4 6" id="KW-1133">Transmembrane helix</keyword>
<evidence type="ECO:0000256" key="2">
    <source>
        <dbReference type="ARBA" id="ARBA00022475"/>
    </source>
</evidence>
<dbReference type="EMBL" id="JBGFFX010000001">
    <property type="protein sequence ID" value="MEY8768941.1"/>
    <property type="molecule type" value="Genomic_DNA"/>
</dbReference>
<feature type="transmembrane region" description="Helical" evidence="6">
    <location>
        <begin position="118"/>
        <end position="139"/>
    </location>
</feature>
<comment type="caution">
    <text evidence="8">The sequence shown here is derived from an EMBL/GenBank/DDBJ whole genome shotgun (WGS) entry which is preliminary data.</text>
</comment>
<dbReference type="PANTHER" id="PTHR34820:SF4">
    <property type="entry name" value="INNER MEMBRANE PROTEIN YEBZ"/>
    <property type="match status" value="1"/>
</dbReference>
<keyword evidence="3 6" id="KW-0812">Transmembrane</keyword>
<protein>
    <recommendedName>
        <fullName evidence="6">Copper resistance protein D</fullName>
    </recommendedName>
</protein>
<feature type="transmembrane region" description="Helical" evidence="6">
    <location>
        <begin position="198"/>
        <end position="218"/>
    </location>
</feature>
<dbReference type="InterPro" id="IPR008457">
    <property type="entry name" value="Cu-R_CopD_dom"/>
</dbReference>
<dbReference type="Pfam" id="PF05425">
    <property type="entry name" value="CopD"/>
    <property type="match status" value="1"/>
</dbReference>
<dbReference type="InterPro" id="IPR032694">
    <property type="entry name" value="CopC/D"/>
</dbReference>
<evidence type="ECO:0000313" key="8">
    <source>
        <dbReference type="EMBL" id="MEY8768941.1"/>
    </source>
</evidence>
<organism evidence="8 9">
    <name type="scientific">Erwinia aeris</name>
    <dbReference type="NCBI Taxonomy" id="3239803"/>
    <lineage>
        <taxon>Bacteria</taxon>
        <taxon>Pseudomonadati</taxon>
        <taxon>Pseudomonadota</taxon>
        <taxon>Gammaproteobacteria</taxon>
        <taxon>Enterobacterales</taxon>
        <taxon>Erwiniaceae</taxon>
        <taxon>Erwinia</taxon>
    </lineage>
</organism>
<feature type="transmembrane region" description="Helical" evidence="6">
    <location>
        <begin position="44"/>
        <end position="65"/>
    </location>
</feature>
<feature type="transmembrane region" description="Helical" evidence="6">
    <location>
        <begin position="12"/>
        <end position="32"/>
    </location>
</feature>
<proteinExistence type="inferred from homology"/>
<reference evidence="8 9" key="1">
    <citation type="submission" date="2024-07" db="EMBL/GenBank/DDBJ databases">
        <authorList>
            <person name="Hebao G."/>
        </authorList>
    </citation>
    <scope>NUCLEOTIDE SEQUENCE [LARGE SCALE GENOMIC DNA]</scope>
    <source>
        <strain evidence="8 9">ACCC 02193</strain>
    </source>
</reference>
<evidence type="ECO:0000256" key="4">
    <source>
        <dbReference type="ARBA" id="ARBA00022989"/>
    </source>
</evidence>
<keyword evidence="5 6" id="KW-0472">Membrane</keyword>
<feature type="transmembrane region" description="Helical" evidence="6">
    <location>
        <begin position="159"/>
        <end position="177"/>
    </location>
</feature>
<keyword evidence="2 6" id="KW-1003">Cell membrane</keyword>
<dbReference type="PANTHER" id="PTHR34820">
    <property type="entry name" value="INNER MEMBRANE PROTEIN YEBZ"/>
    <property type="match status" value="1"/>
</dbReference>
<feature type="transmembrane region" description="Helical" evidence="6">
    <location>
        <begin position="263"/>
        <end position="289"/>
    </location>
</feature>
<keyword evidence="6" id="KW-0997">Cell inner membrane</keyword>
<keyword evidence="9" id="KW-1185">Reference proteome</keyword>
<evidence type="ECO:0000313" key="9">
    <source>
        <dbReference type="Proteomes" id="UP001565243"/>
    </source>
</evidence>
<feature type="domain" description="Copper resistance protein D" evidence="7">
    <location>
        <begin position="187"/>
        <end position="285"/>
    </location>
</feature>
<feature type="transmembrane region" description="Helical" evidence="6">
    <location>
        <begin position="94"/>
        <end position="111"/>
    </location>
</feature>
<evidence type="ECO:0000256" key="5">
    <source>
        <dbReference type="ARBA" id="ARBA00023136"/>
    </source>
</evidence>
<accession>A0ABV4E209</accession>
<dbReference type="RefSeq" id="WP_369894567.1">
    <property type="nucleotide sequence ID" value="NZ_JBGFFX010000001.1"/>
</dbReference>
<evidence type="ECO:0000256" key="1">
    <source>
        <dbReference type="ARBA" id="ARBA00004651"/>
    </source>
</evidence>
<evidence type="ECO:0000256" key="3">
    <source>
        <dbReference type="ARBA" id="ARBA00022692"/>
    </source>
</evidence>
<feature type="transmembrane region" description="Helical" evidence="6">
    <location>
        <begin position="230"/>
        <end position="251"/>
    </location>
</feature>
<evidence type="ECO:0000256" key="6">
    <source>
        <dbReference type="RuleBase" id="RU369037"/>
    </source>
</evidence>
<evidence type="ECO:0000259" key="7">
    <source>
        <dbReference type="Pfam" id="PF05425"/>
    </source>
</evidence>
<gene>
    <name evidence="8" type="primary">copD</name>
    <name evidence="8" type="ORF">AB6T85_00605</name>
</gene>
<dbReference type="InterPro" id="IPR047689">
    <property type="entry name" value="CopD"/>
</dbReference>
<comment type="similarity">
    <text evidence="6">Belongs to the CopD family.</text>
</comment>
<dbReference type="NCBIfam" id="NF033808">
    <property type="entry name" value="copper_CopD"/>
    <property type="match status" value="1"/>
</dbReference>
<sequence>MSLSLFYLLSRWLHFAALMTLTGGAIYTTLLAPARFRPHLARRLHRLLVAASLLALATAIMLLVAQTGLMADGWRDIGDSAIWQAVLQTRFGQAWQWQLLAALLGVVALSARGQLRQWLLLLSGAGQLVGLAFVGHATMLDGTAGWLQRLNHSVHLLSAAFWAGGLLPVVILMRDMARFPAGYDAIRTLMRFSRYGHLAVALVIISGTIDAFILLPGWPPAFGRYSQLLLLKALLVAVMCGVALFNRYWLVPRFQPDGERARHLFILTTLAELLLAALVIALVSVFATLEPA</sequence>
<name>A0ABV4E209_9GAMM</name>